<organism evidence="1 2">
    <name type="scientific">Chitinophaga silvisoli</name>
    <dbReference type="NCBI Taxonomy" id="2291814"/>
    <lineage>
        <taxon>Bacteria</taxon>
        <taxon>Pseudomonadati</taxon>
        <taxon>Bacteroidota</taxon>
        <taxon>Chitinophagia</taxon>
        <taxon>Chitinophagales</taxon>
        <taxon>Chitinophagaceae</taxon>
        <taxon>Chitinophaga</taxon>
    </lineage>
</organism>
<comment type="caution">
    <text evidence="1">The sequence shown here is derived from an EMBL/GenBank/DDBJ whole genome shotgun (WGS) entry which is preliminary data.</text>
</comment>
<dbReference type="EMBL" id="QTJV01000027">
    <property type="protein sequence ID" value="RFM29269.1"/>
    <property type="molecule type" value="Genomic_DNA"/>
</dbReference>
<protein>
    <submittedName>
        <fullName evidence="1">Uncharacterized protein</fullName>
    </submittedName>
</protein>
<accession>A0A3E1NMW0</accession>
<keyword evidence="2" id="KW-1185">Reference proteome</keyword>
<dbReference type="AlphaFoldDB" id="A0A3E1NMW0"/>
<evidence type="ECO:0000313" key="2">
    <source>
        <dbReference type="Proteomes" id="UP000261174"/>
    </source>
</evidence>
<gene>
    <name evidence="1" type="ORF">DXN04_33530</name>
</gene>
<evidence type="ECO:0000313" key="1">
    <source>
        <dbReference type="EMBL" id="RFM29269.1"/>
    </source>
</evidence>
<reference evidence="1 2" key="1">
    <citation type="submission" date="2018-08" db="EMBL/GenBank/DDBJ databases">
        <title>Chitinophaga sp. K20C18050901, a novel bacterium isolated from forest soil.</title>
        <authorList>
            <person name="Wang C."/>
        </authorList>
    </citation>
    <scope>NUCLEOTIDE SEQUENCE [LARGE SCALE GENOMIC DNA]</scope>
    <source>
        <strain evidence="1 2">K20C18050901</strain>
    </source>
</reference>
<proteinExistence type="predicted"/>
<sequence length="228" mass="27269">MIIFTKALLDYIRRKKNKSEPMYRLNMSEMIPYFEYRKKRLKSEMESPIMDVDLYRNILQEEVRLMWEAINNYALNLKKYDNRSQLYLQDVEYAIQHENLDLIGILIHARTVLQDLEAQNIDFPILNFLTDYFKKDLNKSQEASAKYLYESILDTAEYDFDEYIDLIQRLSKLDKPSSWYADFGNQIVKLVSRAPDNDNFLPVLNALREQLPDELKIRIDEMMEHGSK</sequence>
<name>A0A3E1NMW0_9BACT</name>
<dbReference type="Proteomes" id="UP000261174">
    <property type="component" value="Unassembled WGS sequence"/>
</dbReference>